<sequence length="179" mass="19452">MKGFLIDVKKPLDWRLIARVDGLGAYWKEPALRAIDFVKPCEQNDSAKATDGAPIAGGLKAGIFVKKTWPIGSRHEQRPDSPDGPVLENRRPWSRVKFANGLARYAVAGGLACREGWIAAPTGNAPVVMLVVGNCRIEGRDLRNEELGTSASAALDKSSTHLGPEDVSTFRRAATVYKR</sequence>
<evidence type="ECO:0000313" key="1">
    <source>
        <dbReference type="EMBL" id="KAF5334956.1"/>
    </source>
</evidence>
<accession>A0A8H5C4K7</accession>
<reference evidence="1 2" key="1">
    <citation type="journal article" date="2020" name="ISME J.">
        <title>Uncovering the hidden diversity of litter-decomposition mechanisms in mushroom-forming fungi.</title>
        <authorList>
            <person name="Floudas D."/>
            <person name="Bentzer J."/>
            <person name="Ahren D."/>
            <person name="Johansson T."/>
            <person name="Persson P."/>
            <person name="Tunlid A."/>
        </authorList>
    </citation>
    <scope>NUCLEOTIDE SEQUENCE [LARGE SCALE GENOMIC DNA]</scope>
    <source>
        <strain evidence="1 2">CBS 175.51</strain>
    </source>
</reference>
<comment type="caution">
    <text evidence="1">The sequence shown here is derived from an EMBL/GenBank/DDBJ whole genome shotgun (WGS) entry which is preliminary data.</text>
</comment>
<keyword evidence="2" id="KW-1185">Reference proteome</keyword>
<dbReference type="AlphaFoldDB" id="A0A8H5C4K7"/>
<protein>
    <submittedName>
        <fullName evidence="1">Uncharacterized protein</fullName>
    </submittedName>
</protein>
<organism evidence="1 2">
    <name type="scientific">Ephemerocybe angulata</name>
    <dbReference type="NCBI Taxonomy" id="980116"/>
    <lineage>
        <taxon>Eukaryota</taxon>
        <taxon>Fungi</taxon>
        <taxon>Dikarya</taxon>
        <taxon>Basidiomycota</taxon>
        <taxon>Agaricomycotina</taxon>
        <taxon>Agaricomycetes</taxon>
        <taxon>Agaricomycetidae</taxon>
        <taxon>Agaricales</taxon>
        <taxon>Agaricineae</taxon>
        <taxon>Psathyrellaceae</taxon>
        <taxon>Ephemerocybe</taxon>
    </lineage>
</organism>
<gene>
    <name evidence="1" type="ORF">D9611_009940</name>
</gene>
<dbReference type="EMBL" id="JAACJK010000065">
    <property type="protein sequence ID" value="KAF5334956.1"/>
    <property type="molecule type" value="Genomic_DNA"/>
</dbReference>
<dbReference type="Proteomes" id="UP000541558">
    <property type="component" value="Unassembled WGS sequence"/>
</dbReference>
<name>A0A8H5C4K7_9AGAR</name>
<evidence type="ECO:0000313" key="2">
    <source>
        <dbReference type="Proteomes" id="UP000541558"/>
    </source>
</evidence>
<proteinExistence type="predicted"/>